<accession>A0AAE3GF19</accession>
<dbReference type="EMBL" id="JAMTCK010000006">
    <property type="protein sequence ID" value="MCP2166152.1"/>
    <property type="molecule type" value="Genomic_DNA"/>
</dbReference>
<proteinExistence type="predicted"/>
<gene>
    <name evidence="2" type="ORF">LX83_003011</name>
</gene>
<dbReference type="AlphaFoldDB" id="A0AAE3GF19"/>
<dbReference type="Proteomes" id="UP001206128">
    <property type="component" value="Unassembled WGS sequence"/>
</dbReference>
<evidence type="ECO:0000256" key="1">
    <source>
        <dbReference type="SAM" id="SignalP"/>
    </source>
</evidence>
<sequence>MGRIALLAVTLLATPVVLATPAAADSSGFPGARPYGVARSQVDVLDFPGARPYGEDGSDGRADALLFPGARPYRAS</sequence>
<reference evidence="2" key="1">
    <citation type="submission" date="2022-06" db="EMBL/GenBank/DDBJ databases">
        <title>Genomic Encyclopedia of Archaeal and Bacterial Type Strains, Phase II (KMG-II): from individual species to whole genera.</title>
        <authorList>
            <person name="Goeker M."/>
        </authorList>
    </citation>
    <scope>NUCLEOTIDE SEQUENCE</scope>
    <source>
        <strain evidence="2">DSM 43935</strain>
    </source>
</reference>
<organism evidence="2 3">
    <name type="scientific">Goodfellowiella coeruleoviolacea</name>
    <dbReference type="NCBI Taxonomy" id="334858"/>
    <lineage>
        <taxon>Bacteria</taxon>
        <taxon>Bacillati</taxon>
        <taxon>Actinomycetota</taxon>
        <taxon>Actinomycetes</taxon>
        <taxon>Pseudonocardiales</taxon>
        <taxon>Pseudonocardiaceae</taxon>
        <taxon>Goodfellowiella</taxon>
    </lineage>
</organism>
<protein>
    <submittedName>
        <fullName evidence="2">Uncharacterized protein</fullName>
    </submittedName>
</protein>
<keyword evidence="3" id="KW-1185">Reference proteome</keyword>
<feature type="chain" id="PRO_5042092515" evidence="1">
    <location>
        <begin position="20"/>
        <end position="76"/>
    </location>
</feature>
<keyword evidence="1" id="KW-0732">Signal</keyword>
<evidence type="ECO:0000313" key="2">
    <source>
        <dbReference type="EMBL" id="MCP2166152.1"/>
    </source>
</evidence>
<evidence type="ECO:0000313" key="3">
    <source>
        <dbReference type="Proteomes" id="UP001206128"/>
    </source>
</evidence>
<feature type="signal peptide" evidence="1">
    <location>
        <begin position="1"/>
        <end position="19"/>
    </location>
</feature>
<comment type="caution">
    <text evidence="2">The sequence shown here is derived from an EMBL/GenBank/DDBJ whole genome shotgun (WGS) entry which is preliminary data.</text>
</comment>
<name>A0AAE3GF19_9PSEU</name>